<sequence>MQQNNRRWCRKLLNVKCSRLLTFKKNWTIGLLSFRRWYFQQKKQLPLIKKKKQRIQYTYSRRVYVRLQRAKSVFRYKKQQNKLVKYIADLKKISERVSTLQGSSPQKEENRTLQSIRKPEAIDPVFGQQDPLNSYSNLQFPSDKLVNGKPCAGTELEISTSPMKEYDLRFDEEEISKTVLVFLKGCRKKQTVKQQNHFAASSVENKRISFKRSKIHKASLSYKRPSVFSLWQQLIRSRVIKRGRIRTRFKQGNLKLSKSRVSLATAEGSVGIPCSLTFSFDAKSDGNSQCQQNSGDENDTVKTLFENGKVLTSENLTRGGLIELQGEKMDSKVVVHTPSKMSTARTDGHTQTDQQSDHEVNFQCKSAECGLEATAESAENMKLDSLSGPQKRKASPCPEAAKLQLPSEVCGTEVPQPGKEEPNGGSVKVSGDGALHSQHFKNVICHKPDAENQTGFNISNTNLLDHPYCRSVQKKKQLKNATDTLDSSKGEEVLGQQNCDAATDEQLKACIHGFLTEYLEKYGSFIPLTESDVLARLKTTFGKDFSNKKRFILVEIKRCAVRLQKTPGYKVLYKKHVLDLEDLSTLDRHNWLNDQVINMYGELIMDRVPEKVHFFNSFFYRQLVTKGYNGVKRWTKNVDIFRKTLLLIPIHLSIHWSLITVNLPSQTVYFYDSQGIHFKFCVENIQKYILTEAKEKDKVEFLEGWRTVFSKCIPQQKNDSDCGTFMLQYCKCLALEQPFEFSQEDMPKVRKRIYKELCECRLLD</sequence>
<evidence type="ECO:0000256" key="6">
    <source>
        <dbReference type="ARBA" id="ARBA00022807"/>
    </source>
</evidence>
<name>H3BDC2_LATCH</name>
<reference evidence="10" key="2">
    <citation type="submission" date="2025-08" db="UniProtKB">
        <authorList>
            <consortium name="Ensembl"/>
        </authorList>
    </citation>
    <scope>IDENTIFICATION</scope>
</reference>
<keyword evidence="4" id="KW-0833">Ubl conjugation pathway</keyword>
<evidence type="ECO:0000256" key="8">
    <source>
        <dbReference type="SAM" id="MobiDB-lite"/>
    </source>
</evidence>
<dbReference type="eggNOG" id="KOG0778">
    <property type="taxonomic scope" value="Eukaryota"/>
</dbReference>
<dbReference type="CTD" id="205564"/>
<dbReference type="PANTHER" id="PTHR12606">
    <property type="entry name" value="SENTRIN/SUMO-SPECIFIC PROTEASE"/>
    <property type="match status" value="1"/>
</dbReference>
<dbReference type="KEGG" id="lcm:102362723"/>
<keyword evidence="11" id="KW-1185">Reference proteome</keyword>
<feature type="region of interest" description="Disordered" evidence="8">
    <location>
        <begin position="337"/>
        <end position="358"/>
    </location>
</feature>
<evidence type="ECO:0000256" key="5">
    <source>
        <dbReference type="ARBA" id="ARBA00022801"/>
    </source>
</evidence>
<dbReference type="SUPFAM" id="SSF54001">
    <property type="entry name" value="Cysteine proteinases"/>
    <property type="match status" value="1"/>
</dbReference>
<dbReference type="Gene3D" id="3.40.395.10">
    <property type="entry name" value="Adenoviral Proteinase, Chain A"/>
    <property type="match status" value="1"/>
</dbReference>
<dbReference type="GO" id="GO:0006508">
    <property type="term" value="P:proteolysis"/>
    <property type="evidence" value="ECO:0007669"/>
    <property type="project" value="UniProtKB-KW"/>
</dbReference>
<evidence type="ECO:0000256" key="7">
    <source>
        <dbReference type="ARBA" id="ARBA00023242"/>
    </source>
</evidence>
<keyword evidence="5" id="KW-0378">Hydrolase</keyword>
<dbReference type="RefSeq" id="XP_005989457.1">
    <property type="nucleotide sequence ID" value="XM_005989395.3"/>
</dbReference>
<reference evidence="10" key="3">
    <citation type="submission" date="2025-09" db="UniProtKB">
        <authorList>
            <consortium name="Ensembl"/>
        </authorList>
    </citation>
    <scope>IDENTIFICATION</scope>
</reference>
<dbReference type="InterPro" id="IPR045577">
    <property type="entry name" value="SENP3_5_cons_dom"/>
</dbReference>
<dbReference type="PANTHER" id="PTHR12606:SF10">
    <property type="entry name" value="SENTRIN-SPECIFIC PROTEASE 5"/>
    <property type="match status" value="1"/>
</dbReference>
<dbReference type="AlphaFoldDB" id="H3BDC2"/>
<dbReference type="GeneID" id="102362723"/>
<proteinExistence type="inferred from homology"/>
<dbReference type="InterPro" id="IPR003653">
    <property type="entry name" value="Peptidase_C48_C"/>
</dbReference>
<dbReference type="Ensembl" id="ENSLACT00000020031.1">
    <property type="protein sequence ID" value="ENSLACP00000019893.1"/>
    <property type="gene ID" value="ENSLACG00000017490.1"/>
</dbReference>
<evidence type="ECO:0000313" key="10">
    <source>
        <dbReference type="Ensembl" id="ENSLACP00000019893.1"/>
    </source>
</evidence>
<dbReference type="PROSITE" id="PS50600">
    <property type="entry name" value="ULP_PROTEASE"/>
    <property type="match status" value="1"/>
</dbReference>
<evidence type="ECO:0000256" key="2">
    <source>
        <dbReference type="ARBA" id="ARBA00005234"/>
    </source>
</evidence>
<dbReference type="Bgee" id="ENSLACG00000017490">
    <property type="expression patterns" value="Expressed in muscle tissue and 2 other cell types or tissues"/>
</dbReference>
<evidence type="ECO:0000313" key="11">
    <source>
        <dbReference type="Proteomes" id="UP000008672"/>
    </source>
</evidence>
<dbReference type="GO" id="GO:0016926">
    <property type="term" value="P:protein desumoylation"/>
    <property type="evidence" value="ECO:0007669"/>
    <property type="project" value="TreeGrafter"/>
</dbReference>
<dbReference type="GO" id="GO:0016929">
    <property type="term" value="F:deSUMOylase activity"/>
    <property type="evidence" value="ECO:0007669"/>
    <property type="project" value="TreeGrafter"/>
</dbReference>
<comment type="subcellular location">
    <subcellularLocation>
        <location evidence="1">Nucleus</location>
        <location evidence="1">Nucleolus</location>
    </subcellularLocation>
</comment>
<comment type="similarity">
    <text evidence="2">Belongs to the peptidase C48 family.</text>
</comment>
<evidence type="ECO:0000256" key="1">
    <source>
        <dbReference type="ARBA" id="ARBA00004604"/>
    </source>
</evidence>
<dbReference type="MEROPS" id="C48.008"/>
<dbReference type="FunCoup" id="H3BDC2">
    <property type="interactions" value="2630"/>
</dbReference>
<keyword evidence="3" id="KW-0645">Protease</keyword>
<keyword evidence="6" id="KW-0788">Thiol protease</keyword>
<organism evidence="10 11">
    <name type="scientific">Latimeria chalumnae</name>
    <name type="common">Coelacanth</name>
    <dbReference type="NCBI Taxonomy" id="7897"/>
    <lineage>
        <taxon>Eukaryota</taxon>
        <taxon>Metazoa</taxon>
        <taxon>Chordata</taxon>
        <taxon>Craniata</taxon>
        <taxon>Vertebrata</taxon>
        <taxon>Euteleostomi</taxon>
        <taxon>Coelacanthiformes</taxon>
        <taxon>Coelacanthidae</taxon>
        <taxon>Latimeria</taxon>
    </lineage>
</organism>
<dbReference type="Pfam" id="PF02902">
    <property type="entry name" value="Peptidase_C48"/>
    <property type="match status" value="1"/>
</dbReference>
<dbReference type="GO" id="GO:0005730">
    <property type="term" value="C:nucleolus"/>
    <property type="evidence" value="ECO:0007669"/>
    <property type="project" value="UniProtKB-SubCell"/>
</dbReference>
<accession>H3BDC2</accession>
<evidence type="ECO:0000256" key="4">
    <source>
        <dbReference type="ARBA" id="ARBA00022786"/>
    </source>
</evidence>
<feature type="compositionally biased region" description="Basic and acidic residues" evidence="8">
    <location>
        <begin position="346"/>
        <end position="358"/>
    </location>
</feature>
<dbReference type="OrthoDB" id="1939479at2759"/>
<keyword evidence="7" id="KW-0539">Nucleus</keyword>
<dbReference type="FunFam" id="3.40.395.10:FF:000002">
    <property type="entry name" value="Putative sentrin-specific protease 5"/>
    <property type="match status" value="1"/>
</dbReference>
<dbReference type="GeneTree" id="ENSGT00940000159865"/>
<dbReference type="Pfam" id="PF19722">
    <property type="entry name" value="SENP3_5_N"/>
    <property type="match status" value="1"/>
</dbReference>
<dbReference type="EMBL" id="AFYH01019095">
    <property type="status" value="NOT_ANNOTATED_CDS"/>
    <property type="molecule type" value="Genomic_DNA"/>
</dbReference>
<dbReference type="STRING" id="7897.ENSLACP00000019893"/>
<dbReference type="EMBL" id="AFYH01019093">
    <property type="status" value="NOT_ANNOTATED_CDS"/>
    <property type="molecule type" value="Genomic_DNA"/>
</dbReference>
<evidence type="ECO:0000259" key="9">
    <source>
        <dbReference type="PROSITE" id="PS50600"/>
    </source>
</evidence>
<reference evidence="11" key="1">
    <citation type="submission" date="2011-08" db="EMBL/GenBank/DDBJ databases">
        <title>The draft genome of Latimeria chalumnae.</title>
        <authorList>
            <person name="Di Palma F."/>
            <person name="Alfoldi J."/>
            <person name="Johnson J."/>
            <person name="Berlin A."/>
            <person name="Gnerre S."/>
            <person name="Jaffe D."/>
            <person name="MacCallum I."/>
            <person name="Young S."/>
            <person name="Walker B.J."/>
            <person name="Lander E."/>
            <person name="Lindblad-Toh K."/>
        </authorList>
    </citation>
    <scope>NUCLEOTIDE SEQUENCE [LARGE SCALE GENOMIC DNA]</scope>
    <source>
        <strain evidence="11">Wild caught</strain>
    </source>
</reference>
<dbReference type="Proteomes" id="UP000008672">
    <property type="component" value="Unassembled WGS sequence"/>
</dbReference>
<feature type="region of interest" description="Disordered" evidence="8">
    <location>
        <begin position="384"/>
        <end position="432"/>
    </location>
</feature>
<protein>
    <submittedName>
        <fullName evidence="10">SUMO specific peptidase 5</fullName>
    </submittedName>
</protein>
<dbReference type="RefSeq" id="XP_005989456.1">
    <property type="nucleotide sequence ID" value="XM_005989394.3"/>
</dbReference>
<feature type="domain" description="Ubiquitin-like protease family profile" evidence="9">
    <location>
        <begin position="576"/>
        <end position="733"/>
    </location>
</feature>
<dbReference type="EMBL" id="AFYH01019094">
    <property type="status" value="NOT_ANNOTATED_CDS"/>
    <property type="molecule type" value="Genomic_DNA"/>
</dbReference>
<dbReference type="InterPro" id="IPR038765">
    <property type="entry name" value="Papain-like_cys_pep_sf"/>
</dbReference>
<dbReference type="InParanoid" id="H3BDC2"/>
<gene>
    <name evidence="10" type="primary">SENP5</name>
</gene>
<dbReference type="HOGENOM" id="CLU_365208_0_0_1"/>
<evidence type="ECO:0000256" key="3">
    <source>
        <dbReference type="ARBA" id="ARBA00022670"/>
    </source>
</evidence>